<dbReference type="PRINTS" id="PR00899">
    <property type="entry name" value="GPCRSTE3"/>
</dbReference>
<protein>
    <submittedName>
        <fullName evidence="11">Pheromone A receptor-domain-containing protein</fullName>
    </submittedName>
</protein>
<keyword evidence="4 10" id="KW-0812">Transmembrane</keyword>
<dbReference type="EMBL" id="JAGFBS010000008">
    <property type="protein sequence ID" value="KAG6377733.1"/>
    <property type="molecule type" value="Genomic_DNA"/>
</dbReference>
<proteinExistence type="inferred from homology"/>
<evidence type="ECO:0000256" key="5">
    <source>
        <dbReference type="ARBA" id="ARBA00022989"/>
    </source>
</evidence>
<feature type="transmembrane region" description="Helical" evidence="10">
    <location>
        <begin position="6"/>
        <end position="24"/>
    </location>
</feature>
<evidence type="ECO:0000256" key="8">
    <source>
        <dbReference type="ARBA" id="ARBA00023170"/>
    </source>
</evidence>
<name>A0A8I3ABV3_9AGAM</name>
<evidence type="ECO:0000256" key="4">
    <source>
        <dbReference type="ARBA" id="ARBA00022692"/>
    </source>
</evidence>
<feature type="transmembrane region" description="Helical" evidence="10">
    <location>
        <begin position="199"/>
        <end position="226"/>
    </location>
</feature>
<organism evidence="11 12">
    <name type="scientific">Boletus reticuloceps</name>
    <dbReference type="NCBI Taxonomy" id="495285"/>
    <lineage>
        <taxon>Eukaryota</taxon>
        <taxon>Fungi</taxon>
        <taxon>Dikarya</taxon>
        <taxon>Basidiomycota</taxon>
        <taxon>Agaricomycotina</taxon>
        <taxon>Agaricomycetes</taxon>
        <taxon>Agaricomycetidae</taxon>
        <taxon>Boletales</taxon>
        <taxon>Boletineae</taxon>
        <taxon>Boletaceae</taxon>
        <taxon>Boletoideae</taxon>
        <taxon>Boletus</taxon>
    </lineage>
</organism>
<feature type="transmembrane region" description="Helical" evidence="10">
    <location>
        <begin position="31"/>
        <end position="54"/>
    </location>
</feature>
<dbReference type="PANTHER" id="PTHR28097:SF1">
    <property type="entry name" value="PHEROMONE A FACTOR RECEPTOR"/>
    <property type="match status" value="1"/>
</dbReference>
<evidence type="ECO:0000256" key="1">
    <source>
        <dbReference type="ARBA" id="ARBA00004141"/>
    </source>
</evidence>
<evidence type="ECO:0000256" key="10">
    <source>
        <dbReference type="SAM" id="Phobius"/>
    </source>
</evidence>
<reference evidence="11" key="1">
    <citation type="submission" date="2021-03" db="EMBL/GenBank/DDBJ databases">
        <title>Evolutionary innovations through gain and loss of genes in the ectomycorrhizal Boletales.</title>
        <authorList>
            <person name="Wu G."/>
            <person name="Miyauchi S."/>
            <person name="Morin E."/>
            <person name="Yang Z.-L."/>
            <person name="Xu J."/>
            <person name="Martin F.M."/>
        </authorList>
    </citation>
    <scope>NUCLEOTIDE SEQUENCE</scope>
    <source>
        <strain evidence="11">BR01</strain>
    </source>
</reference>
<dbReference type="GO" id="GO:0004932">
    <property type="term" value="F:mating-type factor pheromone receptor activity"/>
    <property type="evidence" value="ECO:0007669"/>
    <property type="project" value="InterPro"/>
</dbReference>
<comment type="subcellular location">
    <subcellularLocation>
        <location evidence="1">Membrane</location>
        <topology evidence="1">Multi-pass membrane protein</topology>
    </subcellularLocation>
</comment>
<dbReference type="Proteomes" id="UP000683000">
    <property type="component" value="Unassembled WGS sequence"/>
</dbReference>
<keyword evidence="12" id="KW-1185">Reference proteome</keyword>
<feature type="transmembrane region" description="Helical" evidence="10">
    <location>
        <begin position="257"/>
        <end position="279"/>
    </location>
</feature>
<keyword evidence="7 10" id="KW-0472">Membrane</keyword>
<dbReference type="GO" id="GO:0005886">
    <property type="term" value="C:plasma membrane"/>
    <property type="evidence" value="ECO:0007669"/>
    <property type="project" value="TreeGrafter"/>
</dbReference>
<evidence type="ECO:0000256" key="6">
    <source>
        <dbReference type="ARBA" id="ARBA00023040"/>
    </source>
</evidence>
<dbReference type="InterPro" id="IPR001499">
    <property type="entry name" value="GPCR_STE3"/>
</dbReference>
<keyword evidence="5 10" id="KW-1133">Transmembrane helix</keyword>
<feature type="transmembrane region" description="Helical" evidence="10">
    <location>
        <begin position="149"/>
        <end position="178"/>
    </location>
</feature>
<evidence type="ECO:0000256" key="9">
    <source>
        <dbReference type="ARBA" id="ARBA00023224"/>
    </source>
</evidence>
<keyword evidence="6" id="KW-0297">G-protein coupled receptor</keyword>
<evidence type="ECO:0000313" key="12">
    <source>
        <dbReference type="Proteomes" id="UP000683000"/>
    </source>
</evidence>
<sequence length="463" mass="51563">MYPEIHVLSFISAALSLVPLIWYFHARNIAAVAIGMWLSVTNLTYAIDALVWAGDADIRASVWCDISTSLITGSHIALPAACLSICVHLERLACFCQTSTPQAKRRRIIFECLMCFCLPLLYIALHLVVQPRRFDLFYGFGCRPATFPTIATIFLVMIPPLLLTVATIVCGGIAWRQFLVHGVQFYGKRGSISSLTRNLYLRLVGMALLEAVLSAVLIAVVMWGVLSPGLAPIRYMSRNLSEVLVRGPEAITNTVQIVLVIEWSMAVVQSIVFFGLFACRMDVVRDGWVLIRSFLQTLRGLNPSGILGRVAPPRRRSLSQRWICHWSSNPPARSLHTVQSMDKSLPSTPRPSRRASIVEEVVLSAIDPALRPLESPSRASAIASSHNSFESHFDPSWVVSPDAWPPPIPARFSRRSFSVGYDAEKCEESVRRLDVEVPYPRAKVAAHVRATLYGRVFRPSRRI</sequence>
<gene>
    <name evidence="11" type="ORF">JVT61DRAFT_14505</name>
</gene>
<dbReference type="Pfam" id="PF02076">
    <property type="entry name" value="STE3"/>
    <property type="match status" value="1"/>
</dbReference>
<accession>A0A8I3ABV3</accession>
<keyword evidence="9" id="KW-0807">Transducer</keyword>
<feature type="transmembrane region" description="Helical" evidence="10">
    <location>
        <begin position="108"/>
        <end position="129"/>
    </location>
</feature>
<evidence type="ECO:0000256" key="2">
    <source>
        <dbReference type="ARBA" id="ARBA00011085"/>
    </source>
</evidence>
<comment type="similarity">
    <text evidence="2">Belongs to the G-protein coupled receptor 4 family.</text>
</comment>
<evidence type="ECO:0000256" key="7">
    <source>
        <dbReference type="ARBA" id="ARBA00023136"/>
    </source>
</evidence>
<evidence type="ECO:0000313" key="11">
    <source>
        <dbReference type="EMBL" id="KAG6377733.1"/>
    </source>
</evidence>
<keyword evidence="3" id="KW-0589">Pheromone response</keyword>
<comment type="caution">
    <text evidence="11">The sequence shown here is derived from an EMBL/GenBank/DDBJ whole genome shotgun (WGS) entry which is preliminary data.</text>
</comment>
<dbReference type="PANTHER" id="PTHR28097">
    <property type="entry name" value="PHEROMONE A FACTOR RECEPTOR"/>
    <property type="match status" value="1"/>
</dbReference>
<feature type="transmembrane region" description="Helical" evidence="10">
    <location>
        <begin position="66"/>
        <end position="87"/>
    </location>
</feature>
<dbReference type="OrthoDB" id="2874149at2759"/>
<dbReference type="CDD" id="cd14966">
    <property type="entry name" value="7tmD_STE3"/>
    <property type="match status" value="1"/>
</dbReference>
<dbReference type="GO" id="GO:0000750">
    <property type="term" value="P:pheromone-dependent signal transduction involved in conjugation with cellular fusion"/>
    <property type="evidence" value="ECO:0007669"/>
    <property type="project" value="TreeGrafter"/>
</dbReference>
<dbReference type="AlphaFoldDB" id="A0A8I3ABV3"/>
<evidence type="ECO:0000256" key="3">
    <source>
        <dbReference type="ARBA" id="ARBA00022507"/>
    </source>
</evidence>
<keyword evidence="8 11" id="KW-0675">Receptor</keyword>